<keyword evidence="3" id="KW-1185">Reference proteome</keyword>
<dbReference type="EMBL" id="JBHSWU010000009">
    <property type="protein sequence ID" value="MFC6723272.1"/>
    <property type="molecule type" value="Genomic_DNA"/>
</dbReference>
<reference evidence="2 3" key="1">
    <citation type="journal article" date="2019" name="Int. J. Syst. Evol. Microbiol.">
        <title>The Global Catalogue of Microorganisms (GCM) 10K type strain sequencing project: providing services to taxonomists for standard genome sequencing and annotation.</title>
        <authorList>
            <consortium name="The Broad Institute Genomics Platform"/>
            <consortium name="The Broad Institute Genome Sequencing Center for Infectious Disease"/>
            <person name="Wu L."/>
            <person name="Ma J."/>
        </authorList>
    </citation>
    <scope>NUCLEOTIDE SEQUENCE [LARGE SCALE GENOMIC DNA]</scope>
    <source>
        <strain evidence="2 3">NBRC 111368</strain>
    </source>
</reference>
<evidence type="ECO:0000313" key="2">
    <source>
        <dbReference type="EMBL" id="MFC6723272.1"/>
    </source>
</evidence>
<dbReference type="AlphaFoldDB" id="A0ABD5RVP2"/>
<keyword evidence="1" id="KW-1133">Transmembrane helix</keyword>
<feature type="transmembrane region" description="Helical" evidence="1">
    <location>
        <begin position="12"/>
        <end position="32"/>
    </location>
</feature>
<keyword evidence="1" id="KW-0472">Membrane</keyword>
<organism evidence="2 3">
    <name type="scientific">Halobium palmae</name>
    <dbReference type="NCBI Taxonomy" id="1776492"/>
    <lineage>
        <taxon>Archaea</taxon>
        <taxon>Methanobacteriati</taxon>
        <taxon>Methanobacteriota</taxon>
        <taxon>Stenosarchaea group</taxon>
        <taxon>Halobacteria</taxon>
        <taxon>Halobacteriales</taxon>
        <taxon>Haloferacaceae</taxon>
        <taxon>Halobium</taxon>
    </lineage>
</organism>
<proteinExistence type="predicted"/>
<name>A0ABD5RVP2_9EURY</name>
<protein>
    <submittedName>
        <fullName evidence="2">Uncharacterized protein</fullName>
    </submittedName>
</protein>
<feature type="transmembrane region" description="Helical" evidence="1">
    <location>
        <begin position="52"/>
        <end position="73"/>
    </location>
</feature>
<sequence length="86" mass="8935">MTRTDEERVGDIVLGVTMVLIGVTPVGLIATGQVELVVAGYGLGTDSETLNTALISVFTLCGLVLTVAGYNVAKYGRSESTPPSLY</sequence>
<keyword evidence="1" id="KW-0812">Transmembrane</keyword>
<accession>A0ABD5RVP2</accession>
<evidence type="ECO:0000313" key="3">
    <source>
        <dbReference type="Proteomes" id="UP001596328"/>
    </source>
</evidence>
<evidence type="ECO:0000256" key="1">
    <source>
        <dbReference type="SAM" id="Phobius"/>
    </source>
</evidence>
<comment type="caution">
    <text evidence="2">The sequence shown here is derived from an EMBL/GenBank/DDBJ whole genome shotgun (WGS) entry which is preliminary data.</text>
</comment>
<dbReference type="Proteomes" id="UP001596328">
    <property type="component" value="Unassembled WGS sequence"/>
</dbReference>
<gene>
    <name evidence="2" type="ORF">ACFQE1_02455</name>
</gene>